<feature type="region of interest" description="Disordered" evidence="2">
    <location>
        <begin position="35"/>
        <end position="141"/>
    </location>
</feature>
<dbReference type="GO" id="GO:0003676">
    <property type="term" value="F:nucleic acid binding"/>
    <property type="evidence" value="ECO:0007669"/>
    <property type="project" value="InterPro"/>
</dbReference>
<proteinExistence type="predicted"/>
<reference evidence="5" key="1">
    <citation type="journal article" date="2016" name="Nat. Commun.">
        <title>The Gonium pectorale genome demonstrates co-option of cell cycle regulation during the evolution of multicellularity.</title>
        <authorList>
            <person name="Hanschen E.R."/>
            <person name="Marriage T.N."/>
            <person name="Ferris P.J."/>
            <person name="Hamaji T."/>
            <person name="Toyoda A."/>
            <person name="Fujiyama A."/>
            <person name="Neme R."/>
            <person name="Noguchi H."/>
            <person name="Minakuchi Y."/>
            <person name="Suzuki M."/>
            <person name="Kawai-Toyooka H."/>
            <person name="Smith D.R."/>
            <person name="Sparks H."/>
            <person name="Anderson J."/>
            <person name="Bakaric R."/>
            <person name="Luria V."/>
            <person name="Karger A."/>
            <person name="Kirschner M.W."/>
            <person name="Durand P.M."/>
            <person name="Michod R.E."/>
            <person name="Nozaki H."/>
            <person name="Olson B.J."/>
        </authorList>
    </citation>
    <scope>NUCLEOTIDE SEQUENCE [LARGE SCALE GENOMIC DNA]</scope>
    <source>
        <strain evidence="5">NIES-2863</strain>
    </source>
</reference>
<dbReference type="InterPro" id="IPR001878">
    <property type="entry name" value="Znf_CCHC"/>
</dbReference>
<feature type="compositionally biased region" description="Acidic residues" evidence="2">
    <location>
        <begin position="56"/>
        <end position="67"/>
    </location>
</feature>
<evidence type="ECO:0000313" key="5">
    <source>
        <dbReference type="Proteomes" id="UP000075714"/>
    </source>
</evidence>
<dbReference type="SUPFAM" id="SSF57756">
    <property type="entry name" value="Retrovirus zinc finger-like domains"/>
    <property type="match status" value="1"/>
</dbReference>
<feature type="compositionally biased region" description="Low complexity" evidence="2">
    <location>
        <begin position="71"/>
        <end position="80"/>
    </location>
</feature>
<evidence type="ECO:0000256" key="2">
    <source>
        <dbReference type="SAM" id="MobiDB-lite"/>
    </source>
</evidence>
<keyword evidence="1" id="KW-0479">Metal-binding</keyword>
<evidence type="ECO:0000259" key="3">
    <source>
        <dbReference type="PROSITE" id="PS50158"/>
    </source>
</evidence>
<keyword evidence="1" id="KW-0863">Zinc-finger</keyword>
<accession>A0A150FTX7</accession>
<dbReference type="SMART" id="SM00343">
    <property type="entry name" value="ZnF_C2HC"/>
    <property type="match status" value="1"/>
</dbReference>
<feature type="compositionally biased region" description="Basic residues" evidence="2">
    <location>
        <begin position="379"/>
        <end position="394"/>
    </location>
</feature>
<dbReference type="Proteomes" id="UP000075714">
    <property type="component" value="Unassembled WGS sequence"/>
</dbReference>
<feature type="compositionally biased region" description="Acidic residues" evidence="2">
    <location>
        <begin position="81"/>
        <end position="101"/>
    </location>
</feature>
<sequence length="453" mass="47911">MAERDSKLKEIAIAAAPLIERQHYHEALLMRRMELRKQQGVPDTDSEGSGSQSEDSGNEESSGDEEGSGSGSEENPSSQESEQEDSDAEEGSEEPEEDSEEPERPPPARAGKKAKAKAKAQGAKAQGRGVGRTHRSHGAGQGADIEDLLDAGANLRGLGAVFGTAPLGGLPERPYRMPTLASPAPHPSASGISVPLPSFNPFAEEWTTDVAAMRAAKKLPFLLPLHKELGIKNTARSSSAFNAAANRKSAAAQAQAAQAYSAAEQTSDPHLRAAHALQAAEGYRQAADSRAFQQHINAMAAASSHSVAVELHQAGDREALIVATGLSQMKRKARKAFLGKALSKRNKREAFAADSTSNSSDGGSGGGSSSDSDSDGGRDRRKRNRLRARRHKRNGGGGGHRADAPAAGERGACWKCGKTDHQAPSCPDLARLSVEDKAAEIARLRRAHLTRRR</sequence>
<evidence type="ECO:0000256" key="1">
    <source>
        <dbReference type="PROSITE-ProRule" id="PRU00047"/>
    </source>
</evidence>
<protein>
    <recommendedName>
        <fullName evidence="3">CCHC-type domain-containing protein</fullName>
    </recommendedName>
</protein>
<feature type="domain" description="CCHC-type" evidence="3">
    <location>
        <begin position="413"/>
        <end position="428"/>
    </location>
</feature>
<keyword evidence="1" id="KW-0862">Zinc</keyword>
<comment type="caution">
    <text evidence="4">The sequence shown here is derived from an EMBL/GenBank/DDBJ whole genome shotgun (WGS) entry which is preliminary data.</text>
</comment>
<dbReference type="GO" id="GO:0008270">
    <property type="term" value="F:zinc ion binding"/>
    <property type="evidence" value="ECO:0007669"/>
    <property type="project" value="UniProtKB-KW"/>
</dbReference>
<dbReference type="InterPro" id="IPR036875">
    <property type="entry name" value="Znf_CCHC_sf"/>
</dbReference>
<name>A0A150FTX7_GONPE</name>
<dbReference type="PROSITE" id="PS50158">
    <property type="entry name" value="ZF_CCHC"/>
    <property type="match status" value="1"/>
</dbReference>
<gene>
    <name evidence="4" type="ORF">GPECTOR_907g164</name>
</gene>
<evidence type="ECO:0000313" key="4">
    <source>
        <dbReference type="EMBL" id="KXZ41046.1"/>
    </source>
</evidence>
<organism evidence="4 5">
    <name type="scientific">Gonium pectorale</name>
    <name type="common">Green alga</name>
    <dbReference type="NCBI Taxonomy" id="33097"/>
    <lineage>
        <taxon>Eukaryota</taxon>
        <taxon>Viridiplantae</taxon>
        <taxon>Chlorophyta</taxon>
        <taxon>core chlorophytes</taxon>
        <taxon>Chlorophyceae</taxon>
        <taxon>CS clade</taxon>
        <taxon>Chlamydomonadales</taxon>
        <taxon>Volvocaceae</taxon>
        <taxon>Gonium</taxon>
    </lineage>
</organism>
<feature type="region of interest" description="Disordered" evidence="2">
    <location>
        <begin position="348"/>
        <end position="407"/>
    </location>
</feature>
<dbReference type="AlphaFoldDB" id="A0A150FTX7"/>
<keyword evidence="5" id="KW-1185">Reference proteome</keyword>
<dbReference type="EMBL" id="LSYV01000903">
    <property type="protein sequence ID" value="KXZ41046.1"/>
    <property type="molecule type" value="Genomic_DNA"/>
</dbReference>